<proteinExistence type="predicted"/>
<name>A0ABP9FDK2_9ACTN</name>
<dbReference type="PANTHER" id="PTHR34724">
    <property type="entry name" value="OS12G0596101 PROTEIN"/>
    <property type="match status" value="1"/>
</dbReference>
<reference evidence="2" key="1">
    <citation type="journal article" date="2019" name="Int. J. Syst. Evol. Microbiol.">
        <title>The Global Catalogue of Microorganisms (GCM) 10K type strain sequencing project: providing services to taxonomists for standard genome sequencing and annotation.</title>
        <authorList>
            <consortium name="The Broad Institute Genomics Platform"/>
            <consortium name="The Broad Institute Genome Sequencing Center for Infectious Disease"/>
            <person name="Wu L."/>
            <person name="Ma J."/>
        </authorList>
    </citation>
    <scope>NUCLEOTIDE SEQUENCE [LARGE SCALE GENOMIC DNA]</scope>
    <source>
        <strain evidence="2">JCM 19125</strain>
    </source>
</reference>
<evidence type="ECO:0000313" key="1">
    <source>
        <dbReference type="EMBL" id="GAA4899238.1"/>
    </source>
</evidence>
<dbReference type="Proteomes" id="UP001501521">
    <property type="component" value="Unassembled WGS sequence"/>
</dbReference>
<dbReference type="PANTHER" id="PTHR34724:SF2">
    <property type="entry name" value="OS12G0596101 PROTEIN"/>
    <property type="match status" value="1"/>
</dbReference>
<accession>A0ABP9FDK2</accession>
<protein>
    <submittedName>
        <fullName evidence="1">Uncharacterized protein</fullName>
    </submittedName>
</protein>
<comment type="caution">
    <text evidence="1">The sequence shown here is derived from an EMBL/GenBank/DDBJ whole genome shotgun (WGS) entry which is preliminary data.</text>
</comment>
<dbReference type="EMBL" id="BAABLV010000026">
    <property type="protein sequence ID" value="GAA4899238.1"/>
    <property type="molecule type" value="Genomic_DNA"/>
</dbReference>
<evidence type="ECO:0000313" key="2">
    <source>
        <dbReference type="Proteomes" id="UP001501521"/>
    </source>
</evidence>
<gene>
    <name evidence="1" type="ORF">GCM10025789_16750</name>
</gene>
<organism evidence="1 2">
    <name type="scientific">Tessaracoccus lubricantis</name>
    <dbReference type="NCBI Taxonomy" id="545543"/>
    <lineage>
        <taxon>Bacteria</taxon>
        <taxon>Bacillati</taxon>
        <taxon>Actinomycetota</taxon>
        <taxon>Actinomycetes</taxon>
        <taxon>Propionibacteriales</taxon>
        <taxon>Propionibacteriaceae</taxon>
        <taxon>Tessaracoccus</taxon>
    </lineage>
</organism>
<sequence length="39" mass="4209">MCMKVTCDKCGKPTWQGCGAHIEDALGDVPTPERCACPR</sequence>
<keyword evidence="2" id="KW-1185">Reference proteome</keyword>